<accession>A0A2M8F3L7</accession>
<reference evidence="8" key="1">
    <citation type="submission" date="2017-09" db="EMBL/GenBank/DDBJ databases">
        <title>Depth-based differentiation of microbial function through sediment-hosted aquifers and enrichment of novel symbionts in the deep terrestrial subsurface.</title>
        <authorList>
            <person name="Probst A.J."/>
            <person name="Ladd B."/>
            <person name="Jarett J.K."/>
            <person name="Geller-Mcgrath D.E."/>
            <person name="Sieber C.M.K."/>
            <person name="Emerson J.B."/>
            <person name="Anantharaman K."/>
            <person name="Thomas B.C."/>
            <person name="Malmstrom R."/>
            <person name="Stieglmeier M."/>
            <person name="Klingl A."/>
            <person name="Woyke T."/>
            <person name="Ryan C.M."/>
            <person name="Banfield J.F."/>
        </authorList>
    </citation>
    <scope>NUCLEOTIDE SEQUENCE [LARGE SCALE GENOMIC DNA]</scope>
</reference>
<dbReference type="AlphaFoldDB" id="A0A2M8F3L7"/>
<dbReference type="SMART" id="SM00478">
    <property type="entry name" value="ENDO3c"/>
    <property type="match status" value="1"/>
</dbReference>
<evidence type="ECO:0000256" key="4">
    <source>
        <dbReference type="ARBA" id="ARBA00022763"/>
    </source>
</evidence>
<dbReference type="InterPro" id="IPR003265">
    <property type="entry name" value="HhH-GPD_domain"/>
</dbReference>
<dbReference type="InterPro" id="IPR011257">
    <property type="entry name" value="DNA_glycosylase"/>
</dbReference>
<evidence type="ECO:0000313" key="8">
    <source>
        <dbReference type="Proteomes" id="UP000231383"/>
    </source>
</evidence>
<dbReference type="GO" id="GO:0006307">
    <property type="term" value="P:DNA alkylation repair"/>
    <property type="evidence" value="ECO:0007669"/>
    <property type="project" value="TreeGrafter"/>
</dbReference>
<dbReference type="GO" id="GO:0008725">
    <property type="term" value="F:DNA-3-methyladenine glycosylase activity"/>
    <property type="evidence" value="ECO:0007669"/>
    <property type="project" value="TreeGrafter"/>
</dbReference>
<keyword evidence="5" id="KW-0234">DNA repair</keyword>
<keyword evidence="4" id="KW-0227">DNA damage</keyword>
<dbReference type="EC" id="3.2.2.21" evidence="3"/>
<dbReference type="Gene3D" id="1.10.1670.40">
    <property type="match status" value="1"/>
</dbReference>
<dbReference type="GO" id="GO:0005737">
    <property type="term" value="C:cytoplasm"/>
    <property type="evidence" value="ECO:0007669"/>
    <property type="project" value="TreeGrafter"/>
</dbReference>
<evidence type="ECO:0000259" key="6">
    <source>
        <dbReference type="SMART" id="SM00478"/>
    </source>
</evidence>
<dbReference type="InterPro" id="IPR051912">
    <property type="entry name" value="Alkylbase_DNA_Glycosylase/TA"/>
</dbReference>
<gene>
    <name evidence="7" type="ORF">CO051_00930</name>
</gene>
<sequence length="207" mass="23914">MPTSTNKICDHFRKVDTTILEILINMNLSLWINPKIAKKEKLEYFQSLCRQIISQQLSGKAADTIQGRFEALFPKKIVTPEKLLEHKDQTLRDAGMSWAKASYIKNIATAILSDDFRWNDFHKLSDEDVVAELTKIKGVGRWTAEMFLMFTLGREDVFSHGDIGLRRGIENLYNLENPSKKKIECIVSVWKPYRTYGSIALWQSLEK</sequence>
<dbReference type="PANTHER" id="PTHR43003:SF5">
    <property type="entry name" value="DNA-3-METHYLADENINE GLYCOSYLASE"/>
    <property type="match status" value="1"/>
</dbReference>
<dbReference type="Gene3D" id="1.10.340.30">
    <property type="entry name" value="Hypothetical protein, domain 2"/>
    <property type="match status" value="1"/>
</dbReference>
<evidence type="ECO:0000313" key="7">
    <source>
        <dbReference type="EMBL" id="PJC33851.1"/>
    </source>
</evidence>
<dbReference type="PANTHER" id="PTHR43003">
    <property type="entry name" value="DNA-3-METHYLADENINE GLYCOSYLASE"/>
    <property type="match status" value="1"/>
</dbReference>
<dbReference type="EMBL" id="PFSC01000024">
    <property type="protein sequence ID" value="PJC33851.1"/>
    <property type="molecule type" value="Genomic_DNA"/>
</dbReference>
<organism evidence="7 8">
    <name type="scientific">Candidatus Roizmanbacteria bacterium CG_4_9_14_0_2_um_filter_39_13</name>
    <dbReference type="NCBI Taxonomy" id="1974839"/>
    <lineage>
        <taxon>Bacteria</taxon>
        <taxon>Candidatus Roizmaniibacteriota</taxon>
    </lineage>
</organism>
<protein>
    <recommendedName>
        <fullName evidence="3">DNA-3-methyladenine glycosylase II</fullName>
        <ecNumber evidence="3">3.2.2.21</ecNumber>
    </recommendedName>
</protein>
<dbReference type="Proteomes" id="UP000231383">
    <property type="component" value="Unassembled WGS sequence"/>
</dbReference>
<comment type="catalytic activity">
    <reaction evidence="1">
        <text>Hydrolysis of alkylated DNA, releasing 3-methyladenine, 3-methylguanine, 7-methylguanine and 7-methyladenine.</text>
        <dbReference type="EC" id="3.2.2.21"/>
    </reaction>
</comment>
<evidence type="ECO:0000256" key="2">
    <source>
        <dbReference type="ARBA" id="ARBA00010817"/>
    </source>
</evidence>
<proteinExistence type="inferred from homology"/>
<dbReference type="FunFam" id="1.10.340.30:FF:000004">
    <property type="entry name" value="DNA-3-methyladenine glycosylase II"/>
    <property type="match status" value="1"/>
</dbReference>
<dbReference type="SUPFAM" id="SSF48150">
    <property type="entry name" value="DNA-glycosylase"/>
    <property type="match status" value="1"/>
</dbReference>
<name>A0A2M8F3L7_9BACT</name>
<dbReference type="GO" id="GO:0032993">
    <property type="term" value="C:protein-DNA complex"/>
    <property type="evidence" value="ECO:0007669"/>
    <property type="project" value="TreeGrafter"/>
</dbReference>
<evidence type="ECO:0000256" key="1">
    <source>
        <dbReference type="ARBA" id="ARBA00000086"/>
    </source>
</evidence>
<evidence type="ECO:0000256" key="3">
    <source>
        <dbReference type="ARBA" id="ARBA00012000"/>
    </source>
</evidence>
<comment type="caution">
    <text evidence="7">The sequence shown here is derived from an EMBL/GenBank/DDBJ whole genome shotgun (WGS) entry which is preliminary data.</text>
</comment>
<dbReference type="Pfam" id="PF00730">
    <property type="entry name" value="HhH-GPD"/>
    <property type="match status" value="1"/>
</dbReference>
<dbReference type="GO" id="GO:0006285">
    <property type="term" value="P:base-excision repair, AP site formation"/>
    <property type="evidence" value="ECO:0007669"/>
    <property type="project" value="TreeGrafter"/>
</dbReference>
<comment type="similarity">
    <text evidence="2">Belongs to the alkylbase DNA glycosidase AlkA family.</text>
</comment>
<evidence type="ECO:0000256" key="5">
    <source>
        <dbReference type="ARBA" id="ARBA00023204"/>
    </source>
</evidence>
<feature type="domain" description="HhH-GPD" evidence="6">
    <location>
        <begin position="53"/>
        <end position="205"/>
    </location>
</feature>
<dbReference type="GO" id="GO:0032131">
    <property type="term" value="F:alkylated DNA binding"/>
    <property type="evidence" value="ECO:0007669"/>
    <property type="project" value="TreeGrafter"/>
</dbReference>
<dbReference type="CDD" id="cd00056">
    <property type="entry name" value="ENDO3c"/>
    <property type="match status" value="1"/>
</dbReference>
<dbReference type="GO" id="GO:0043916">
    <property type="term" value="F:DNA-7-methylguanine glycosylase activity"/>
    <property type="evidence" value="ECO:0007669"/>
    <property type="project" value="TreeGrafter"/>
</dbReference>